<dbReference type="InterPro" id="IPR012334">
    <property type="entry name" value="Pectin_lyas_fold"/>
</dbReference>
<dbReference type="InterPro" id="IPR011050">
    <property type="entry name" value="Pectin_lyase_fold/virulence"/>
</dbReference>
<proteinExistence type="predicted"/>
<dbReference type="RefSeq" id="WP_011406204.1">
    <property type="nucleotide sequence ID" value="NC_007681.1"/>
</dbReference>
<keyword evidence="3" id="KW-1185">Reference proteome</keyword>
<dbReference type="eggNOG" id="arCOG02487">
    <property type="taxonomic scope" value="Archaea"/>
</dbReference>
<feature type="domain" description="Right handed beta helix" evidence="1">
    <location>
        <begin position="1581"/>
        <end position="1724"/>
    </location>
</feature>
<evidence type="ECO:0000313" key="2">
    <source>
        <dbReference type="EMBL" id="ABC57004.1"/>
    </source>
</evidence>
<dbReference type="eggNOG" id="arCOG02547">
    <property type="taxonomic scope" value="Archaea"/>
</dbReference>
<dbReference type="Proteomes" id="UP000001931">
    <property type="component" value="Chromosome"/>
</dbReference>
<dbReference type="GeneID" id="3855892"/>
<reference evidence="2 3" key="1">
    <citation type="journal article" date="2006" name="J. Bacteriol.">
        <title>The genome sequence of Methanosphaera stadtmanae reveals why this human intestinal archaeon is restricted to methanol and H2 for methane formation and ATP synthesis.</title>
        <authorList>
            <person name="Fricke W.F."/>
            <person name="Seedorf H."/>
            <person name="Henne A."/>
            <person name="Kruer M."/>
            <person name="Liesegang H."/>
            <person name="Hedderich R."/>
            <person name="Gottschalk G."/>
            <person name="Thauer R.K."/>
        </authorList>
    </citation>
    <scope>NUCLEOTIDE SEQUENCE [LARGE SCALE GENOMIC DNA]</scope>
    <source>
        <strain evidence="3">ATCC 43021 / DSM 3091 / JCM 11832 / MCB-3</strain>
    </source>
</reference>
<dbReference type="SMART" id="SM00710">
    <property type="entry name" value="PbH1"/>
    <property type="match status" value="15"/>
</dbReference>
<dbReference type="Gene3D" id="2.60.40.10">
    <property type="entry name" value="Immunoglobulins"/>
    <property type="match status" value="2"/>
</dbReference>
<protein>
    <submittedName>
        <fullName evidence="2">Member of asn/thr-rich large protein family</fullName>
    </submittedName>
</protein>
<organism evidence="2 3">
    <name type="scientific">Methanosphaera stadtmanae (strain ATCC 43021 / DSM 3091 / JCM 11832 / MCB-3)</name>
    <dbReference type="NCBI Taxonomy" id="339860"/>
    <lineage>
        <taxon>Archaea</taxon>
        <taxon>Methanobacteriati</taxon>
        <taxon>Methanobacteriota</taxon>
        <taxon>Methanomada group</taxon>
        <taxon>Methanobacteria</taxon>
        <taxon>Methanobacteriales</taxon>
        <taxon>Methanobacteriaceae</taxon>
        <taxon>Methanosphaera</taxon>
    </lineage>
</organism>
<dbReference type="HOGENOM" id="CLU_228767_0_0_2"/>
<name>Q2NGP9_METST</name>
<dbReference type="KEGG" id="mst:Msp_0606"/>
<dbReference type="InterPro" id="IPR013783">
    <property type="entry name" value="Ig-like_fold"/>
</dbReference>
<sequence length="2459" mass="269953">MKNKNILLFSVTMLILLLGISIVSAADTNNSLPTSAQITKDINTIETPTITQSDNKVDSNKVTDNKDTNIQKSSKTIKNTEIQDITKKSNVQTSTKTLKKDTSNDVRNVTDYNSLKQTWTDLDTNGNSQTNYTINVKNGEYNFDECLSIQNKNLTYLTVIGENKEKTIFNGQNKTRLFFLNNTNLNITFKNITFKNAAATNSSTSGAGINSNALLNIECCAFNNNNHFTGSGGVLCVMGAKTTIKDSSFNNNSAKGFGGVIYYFSKGQVVVDHCNFTSNHASNGGVFARSGYPPMLNASYCNFINNSANSNSVLYTYWLYNTAPHYITNSLFINNTKQTIGISGQNDAIMVLDNNYFDGELTPSNVYNTGPLLTVNNNIGVVANHKSQGTVFTQADKKLTLNTIALGKYSDNKVTSIGCSGYSIPITTDASYINTTGMVLSSSNDYTATIDLTKLPENFDDFSIYADGVKVATVTYKKTDIQLSPITAKTGSTIVINATFTENGKLLEKGKVAFKINGKTIGYDNVSFGKASLTYKLPDYAAKKYNITVVYGENNKYVSAKQNTTLTLQKLNTKTTFTTKTINDTLRINVKTIDEHNKTVNTGKIAVKLNGKTIGLYNNTDSVDYKIPQSWTNKNVTVLVIYGENSVYNTSRHQEKITIKQNNLKNKQSSMKKYDIIVNYYVSSTGSDSNNGTQESPFKTIAYAISKTTNDKIYNIYLTGTFKGVGNTNLTVPGDYKINFIGQNATIDGEANYTIKETLDTGEYYWGSSTIWYPYLNASGNWAMNITKGNGHITISNLTIQNCWSAGGSDISLYKTATIDNYGNLEVDNVNFIKNCAGVGAGIRNNANATVIVRNSMFDGNRKASSTGNYGAGLYNNGTATIINSTFQNNLARWGTVTSDKNLTIINSTIRDNIGYDGGSTYKTGSGITINTGSTNFYAIGSIGGINTVIDGCTFINNDQLDVSADMGNLNLTNNLFNRSTGVVVPSSSAGENLKVKYYISNNTFISPIGSSLYNSLSSTDNVTLALRLSGQYNYTITNNKVVDLRGTNSKAIELSANHAVIKNNTVDRKISINGDYNTITDNNVTSTLDLYAVDLIAGYSSLGYNTVVNNYLVTGGFKGNAAVNYTQRTNIVENNTPETLSIEVDDTNFNNFFDSEGNLLPSFKNVEQVQIVGTLTNKNIKVNKEISIFQTNKKLTSYNITITTTENGRVDVNSLIIVNNNKKPVIILNSLNNKIEKTNLKTDNTYTITTTKTNNTIINNELVADILVGDESVDAPADNTITGNTPTYINYLLSNKTYDKYFDENGIIKNISTQKDIHFVVDGTIANKNFILNNNRTITITNYNNALLINSTITTLGTTNLNMSNIAIINKDKVAIELNTPANTINYNNITTNTNAVNIINSTKLEFNYNNIVVNSTNNVSAITIKDSNSTENNIKYNKIETYGPATDVDWTTGRVGTTSIEILNTTGIHLVYNNITTTYNSINGKYDTIYSINMINPEISSTPNTLIDNHIYTYGNSYAYGVNYINQTSYLSGGSITTEAKVQATGAQVTTSKSYYWYAINVYGIMNVNFISSSPVAYGVILSACDDLVTSRNNFKLNGNTSIGISIYGTSNNTIEFNDFKLSGNSTKAIEVIKSNEIILRSNTITILRNNPNYPIELLNTTKTEITKNTIITPTQYTVLVDKDSTLNSITDNILYAGETIADETVLTLNSNNRVRNNTPTSITNFYLNDNTYDKFFYANGTLRPEVPTGLTIQLTGSLTNKVLNITRPITIIADKTNYINTTIIISSDNVTIKGAEFTGENTKLIVNGNNNTVEIISFNVDNTQSRNLTPIIVNGQNNNIKITSTMRINSDTKLNSNITVITINGKNNTVDVDGITPYYMNNVIGILLNNAVYNNVNLGYMYASNSNVSENIVLRNSNYNNIYTRQSDCGNVEKYIPLTLDNSSYNNVSGWFSQGNPINTTALIIKNNSNNNKINGLRISFRNGILDTPIIIENSHNNTIVNSQFTFENYEGYVIVIREGMGNLIEYNVLKSLTLDGDMAVIQENKNDTVNNIVQYNTATTGKQVKIDLTTPTTIPIDTPQITITANVTVKNGTMWNSPYVPVEQGTLSIYINGVEYTYTMNGSIISMDYTLTGNENGQLFIEAVYKDQKRENRYTIVNKTITLTKYTPTIIVGTNTNNSTTILTAIILDNNKNIIYNGRVAFKINGKTVGHSEIKNGLALLVLDTRNYNVGNYTVTCVYGGNNHYTEATGESILTINSLNIKQVIIPVTTKTGSTITLTSYLTSDDKTLVTNGRVIFKLNGKTLKDEFGNILYGSVTNGMASITYSLPNTMAAKDYILTAVAAGHNYDRIETNTTFTVEKQNTQVILNPQHVKRSNKTQITAQIIDETGNFVTGTTKVAIKLNNKTIAHTTASNGILNTTLDLSIYKQSYFDLTIVAGENNLYNSSKSTNALIIE</sequence>
<accession>Q2NGP9</accession>
<dbReference type="EMBL" id="CP000102">
    <property type="protein sequence ID" value="ABC57004.1"/>
    <property type="molecule type" value="Genomic_DNA"/>
</dbReference>
<evidence type="ECO:0000313" key="3">
    <source>
        <dbReference type="Proteomes" id="UP000001931"/>
    </source>
</evidence>
<dbReference type="InterPro" id="IPR039448">
    <property type="entry name" value="Beta_helix"/>
</dbReference>
<dbReference type="STRING" id="339860.Msp_0606"/>
<dbReference type="InterPro" id="IPR006626">
    <property type="entry name" value="PbH1"/>
</dbReference>
<dbReference type="Gene3D" id="2.160.20.10">
    <property type="entry name" value="Single-stranded right-handed beta-helix, Pectin lyase-like"/>
    <property type="match status" value="1"/>
</dbReference>
<dbReference type="Pfam" id="PF13229">
    <property type="entry name" value="Beta_helix"/>
    <property type="match status" value="1"/>
</dbReference>
<dbReference type="SUPFAM" id="SSF51126">
    <property type="entry name" value="Pectin lyase-like"/>
    <property type="match status" value="2"/>
</dbReference>
<gene>
    <name evidence="2" type="ordered locus">Msp_0606</name>
</gene>
<dbReference type="eggNOG" id="arCOG03671">
    <property type="taxonomic scope" value="Archaea"/>
</dbReference>
<dbReference type="OrthoDB" id="82538at2157"/>
<evidence type="ECO:0000259" key="1">
    <source>
        <dbReference type="Pfam" id="PF13229"/>
    </source>
</evidence>